<accession>A0A5E4TLV5</accession>
<dbReference type="EMBL" id="CABPSH010000002">
    <property type="protein sequence ID" value="VVD87544.1"/>
    <property type="molecule type" value="Genomic_DNA"/>
</dbReference>
<feature type="compositionally biased region" description="Basic and acidic residues" evidence="1">
    <location>
        <begin position="27"/>
        <end position="42"/>
    </location>
</feature>
<evidence type="ECO:0000313" key="3">
    <source>
        <dbReference type="Proteomes" id="UP000400981"/>
    </source>
</evidence>
<keyword evidence="3" id="KW-1185">Reference proteome</keyword>
<evidence type="ECO:0000313" key="2">
    <source>
        <dbReference type="EMBL" id="VVD87544.1"/>
    </source>
</evidence>
<dbReference type="OrthoDB" id="8943072at2"/>
<organism evidence="2 3">
    <name type="scientific">Pandoraea eparura</name>
    <dbReference type="NCBI Taxonomy" id="2508291"/>
    <lineage>
        <taxon>Bacteria</taxon>
        <taxon>Pseudomonadati</taxon>
        <taxon>Pseudomonadota</taxon>
        <taxon>Betaproteobacteria</taxon>
        <taxon>Burkholderiales</taxon>
        <taxon>Burkholderiaceae</taxon>
        <taxon>Pandoraea</taxon>
    </lineage>
</organism>
<proteinExistence type="predicted"/>
<sequence>MPVVDQSADLVARQVPVHAMPSMSSERSARAEPAEPAERVESVESVESVEHYALSVEEEAQILYDATIRGLADVAAGRKLPSEVVKTGCSIDLNEAYFEFPHDPSEIHVDEFVGILMGLRDADAGRTVPDEVVSAEAEAWRRSVLKRL</sequence>
<name>A0A5E4TLV5_9BURK</name>
<reference evidence="2 3" key="1">
    <citation type="submission" date="2019-08" db="EMBL/GenBank/DDBJ databases">
        <authorList>
            <person name="Peeters C."/>
        </authorList>
    </citation>
    <scope>NUCLEOTIDE SEQUENCE [LARGE SCALE GENOMIC DNA]</scope>
    <source>
        <strain evidence="2 3">LMG 31012</strain>
    </source>
</reference>
<dbReference type="Proteomes" id="UP000400981">
    <property type="component" value="Unassembled WGS sequence"/>
</dbReference>
<evidence type="ECO:0000256" key="1">
    <source>
        <dbReference type="SAM" id="MobiDB-lite"/>
    </source>
</evidence>
<feature type="region of interest" description="Disordered" evidence="1">
    <location>
        <begin position="19"/>
        <end position="43"/>
    </location>
</feature>
<protein>
    <submittedName>
        <fullName evidence="2">Uncharacterized protein</fullName>
    </submittedName>
</protein>
<dbReference type="RefSeq" id="WP_150588624.1">
    <property type="nucleotide sequence ID" value="NZ_CABPSH010000002.1"/>
</dbReference>
<dbReference type="AlphaFoldDB" id="A0A5E4TLV5"/>
<gene>
    <name evidence="2" type="ORF">PEP31012_01435</name>
</gene>